<sequence length="139" mass="15375">MTCLITGGVWPEKFDAGQDVILNLTLRYNADLTDSQGKEPETLDIIEYSPVITIYSDREVPVWEKALPALKGTLKPGEYYNIKLAWNQTDFSGKPVPPGGYGVFLKPGLIHYADSCGDNYFQVVHDTMTTQTGLTVDSV</sequence>
<protein>
    <submittedName>
        <fullName evidence="1">Uncharacterized protein</fullName>
    </submittedName>
</protein>
<proteinExistence type="predicted"/>
<gene>
    <name evidence="1" type="ORF">D2962_14220</name>
</gene>
<reference evidence="1 2" key="1">
    <citation type="submission" date="2018-10" db="EMBL/GenBank/DDBJ databases">
        <authorList>
            <person name="Zhang X."/>
        </authorList>
    </citation>
    <scope>NUCLEOTIDE SEQUENCE [LARGE SCALE GENOMIC DNA]</scope>
    <source>
        <strain evidence="1 2">SK-G1</strain>
    </source>
</reference>
<dbReference type="EMBL" id="CP033169">
    <property type="protein sequence ID" value="AYO31601.1"/>
    <property type="molecule type" value="Genomic_DNA"/>
</dbReference>
<dbReference type="AlphaFoldDB" id="A0A3G2R832"/>
<dbReference type="Proteomes" id="UP000280960">
    <property type="component" value="Chromosome"/>
</dbReference>
<evidence type="ECO:0000313" key="1">
    <source>
        <dbReference type="EMBL" id="AYO31601.1"/>
    </source>
</evidence>
<name>A0A3G2R832_9FIRM</name>
<evidence type="ECO:0000313" key="2">
    <source>
        <dbReference type="Proteomes" id="UP000280960"/>
    </source>
</evidence>
<dbReference type="RefSeq" id="WP_122015369.1">
    <property type="nucleotide sequence ID" value="NZ_CP033169.1"/>
</dbReference>
<dbReference type="KEGG" id="bacg:D2962_14220"/>
<organism evidence="1 2">
    <name type="scientific">Biomaibacter acetigenes</name>
    <dbReference type="NCBI Taxonomy" id="2316383"/>
    <lineage>
        <taxon>Bacteria</taxon>
        <taxon>Bacillati</taxon>
        <taxon>Bacillota</taxon>
        <taxon>Clostridia</taxon>
        <taxon>Thermosediminibacterales</taxon>
        <taxon>Tepidanaerobacteraceae</taxon>
        <taxon>Biomaibacter</taxon>
    </lineage>
</organism>
<accession>A0A3G2R832</accession>
<keyword evidence="2" id="KW-1185">Reference proteome</keyword>